<reference evidence="2 3" key="1">
    <citation type="submission" date="2015-02" db="EMBL/GenBank/DDBJ databases">
        <title>Improved understanding of the partial-nitritation anammox process through 23 genomes representing the majority of the microbial community.</title>
        <authorList>
            <person name="Speth D.R."/>
            <person name="In T Zandt M."/>
            <person name="Guerrero Cruz S."/>
            <person name="Jetten M.S."/>
            <person name="Dutilh B.E."/>
        </authorList>
    </citation>
    <scope>NUCLEOTIDE SEQUENCE [LARGE SCALE GENOMIC DNA]</scope>
    <source>
        <strain evidence="2">OLB20</strain>
    </source>
</reference>
<proteinExistence type="predicted"/>
<dbReference type="Gene3D" id="3.90.190.20">
    <property type="entry name" value="Mur ligase, C-terminal domain"/>
    <property type="match status" value="1"/>
</dbReference>
<dbReference type="SUPFAM" id="SSF53623">
    <property type="entry name" value="MurD-like peptide ligases, catalytic domain"/>
    <property type="match status" value="1"/>
</dbReference>
<feature type="domain" description="Mur ligase central" evidence="1">
    <location>
        <begin position="8"/>
        <end position="190"/>
    </location>
</feature>
<evidence type="ECO:0000313" key="2">
    <source>
        <dbReference type="EMBL" id="KXK26680.1"/>
    </source>
</evidence>
<keyword evidence="2" id="KW-0436">Ligase</keyword>
<dbReference type="Gene3D" id="3.40.1190.10">
    <property type="entry name" value="Mur-like, catalytic domain"/>
    <property type="match status" value="1"/>
</dbReference>
<name>A0A136LYD9_9BACT</name>
<dbReference type="GO" id="GO:0005524">
    <property type="term" value="F:ATP binding"/>
    <property type="evidence" value="ECO:0007669"/>
    <property type="project" value="InterPro"/>
</dbReference>
<dbReference type="Proteomes" id="UP000070457">
    <property type="component" value="Unassembled WGS sequence"/>
</dbReference>
<evidence type="ECO:0000313" key="3">
    <source>
        <dbReference type="Proteomes" id="UP000070457"/>
    </source>
</evidence>
<dbReference type="SUPFAM" id="SSF53244">
    <property type="entry name" value="MurD-like peptide ligases, peptide-binding domain"/>
    <property type="match status" value="1"/>
</dbReference>
<protein>
    <submittedName>
        <fullName evidence="2">UDP-N-acetylmuramoyl-L-alanyl-D-glutamate--2, 6-diaminopimelate ligase</fullName>
        <ecNumber evidence="2">6.3.2.7</ecNumber>
    </submittedName>
</protein>
<dbReference type="InterPro" id="IPR013221">
    <property type="entry name" value="Mur_ligase_cen"/>
</dbReference>
<evidence type="ECO:0000259" key="1">
    <source>
        <dbReference type="Pfam" id="PF08245"/>
    </source>
</evidence>
<dbReference type="Pfam" id="PF08245">
    <property type="entry name" value="Mur_ligase_M"/>
    <property type="match status" value="1"/>
</dbReference>
<gene>
    <name evidence="2" type="primary">murE_4</name>
    <name evidence="2" type="ORF">TR69_WS6001000691</name>
</gene>
<sequence>MLDRITLITGTKGKTIVTHLTDFLLRSAGINTMRVDSTGSYFRDIRQTDFDDSLKNFGFSPNISPGRYIYWNLKQSAELGEEQLWPVLESSLGSAKHGTGLDRYGSHSIGILTNIYKDHVNQRTIHNEEDIYAKKSFIFRELRPEGLFISTPDNPFGRRSLLEPVLAEKNARKTGVSLQVNNSEAEQLQTELGLDDLLYADSEAYYSLKSGRLLNRSEFPYDMNGLNEVMTMNALFALASVQEHIEVKTAATALKGYQIPEYYGRMVVYRRGDQTVVLDFAHEIESLSRLTMLIESYHARKPYLVVRVGSSRTDQSVREFAENFSGLTSIAGATVYDIIDGEHLKAYTGRHLQRNTGETADLVIETMKNAQTAFPVHSVLREQEALQEAVAAGHPLIIHIHHYLDETVALLKSLGFKRVL</sequence>
<dbReference type="PANTHER" id="PTHR23135:SF18">
    <property type="entry name" value="CYANOPHYCIN SYNTHETASE"/>
    <property type="match status" value="1"/>
</dbReference>
<dbReference type="STRING" id="1617426.TR69_WS6001000691"/>
<dbReference type="InterPro" id="IPR036565">
    <property type="entry name" value="Mur-like_cat_sf"/>
</dbReference>
<comment type="caution">
    <text evidence="2">The sequence shown here is derived from an EMBL/GenBank/DDBJ whole genome shotgun (WGS) entry which is preliminary data.</text>
</comment>
<dbReference type="InterPro" id="IPR036615">
    <property type="entry name" value="Mur_ligase_C_dom_sf"/>
</dbReference>
<dbReference type="EC" id="6.3.2.7" evidence="2"/>
<dbReference type="GO" id="GO:0047482">
    <property type="term" value="F:UDP-N-acetylmuramoyl-L-alanyl-D-glutamate-L-lysine ligase activity"/>
    <property type="evidence" value="ECO:0007669"/>
    <property type="project" value="UniProtKB-EC"/>
</dbReference>
<organism evidence="2 3">
    <name type="scientific">candidate division WS6 bacterium OLB20</name>
    <dbReference type="NCBI Taxonomy" id="1617426"/>
    <lineage>
        <taxon>Bacteria</taxon>
        <taxon>Candidatus Dojkabacteria</taxon>
    </lineage>
</organism>
<accession>A0A136LYD9</accession>
<dbReference type="AlphaFoldDB" id="A0A136LYD9"/>
<dbReference type="EMBL" id="JYNZ01000003">
    <property type="protein sequence ID" value="KXK26680.1"/>
    <property type="molecule type" value="Genomic_DNA"/>
</dbReference>
<dbReference type="PANTHER" id="PTHR23135">
    <property type="entry name" value="MUR LIGASE FAMILY MEMBER"/>
    <property type="match status" value="1"/>
</dbReference>